<evidence type="ECO:0000256" key="1">
    <source>
        <dbReference type="SAM" id="MobiDB-lite"/>
    </source>
</evidence>
<dbReference type="EnsemblPlants" id="HORVU.MOREX.r3.1HG0034570.1">
    <property type="protein sequence ID" value="HORVU.MOREX.r3.1HG0034570.1.CDS1"/>
    <property type="gene ID" value="HORVU.MOREX.r3.1HG0034570"/>
</dbReference>
<organism evidence="2 3">
    <name type="scientific">Hordeum vulgare subsp. vulgare</name>
    <name type="common">Domesticated barley</name>
    <dbReference type="NCBI Taxonomy" id="112509"/>
    <lineage>
        <taxon>Eukaryota</taxon>
        <taxon>Viridiplantae</taxon>
        <taxon>Streptophyta</taxon>
        <taxon>Embryophyta</taxon>
        <taxon>Tracheophyta</taxon>
        <taxon>Spermatophyta</taxon>
        <taxon>Magnoliopsida</taxon>
        <taxon>Liliopsida</taxon>
        <taxon>Poales</taxon>
        <taxon>Poaceae</taxon>
        <taxon>BOP clade</taxon>
        <taxon>Pooideae</taxon>
        <taxon>Triticodae</taxon>
        <taxon>Triticeae</taxon>
        <taxon>Hordeinae</taxon>
        <taxon>Hordeum</taxon>
    </lineage>
</organism>
<feature type="region of interest" description="Disordered" evidence="1">
    <location>
        <begin position="214"/>
        <end position="238"/>
    </location>
</feature>
<name>A0A8I6X1L1_HORVV</name>
<dbReference type="Gramene" id="HORVU.MOREX.r3.1HG0034570.1">
    <property type="protein sequence ID" value="HORVU.MOREX.r3.1HG0034570.1.CDS1"/>
    <property type="gene ID" value="HORVU.MOREX.r3.1HG0034570"/>
</dbReference>
<accession>A0A8I6X1L1</accession>
<reference evidence="2" key="2">
    <citation type="submission" date="2020-10" db="EMBL/GenBank/DDBJ databases">
        <authorList>
            <person name="Scholz U."/>
            <person name="Mascher M."/>
            <person name="Fiebig A."/>
        </authorList>
    </citation>
    <scope>NUCLEOTIDE SEQUENCE [LARGE SCALE GENOMIC DNA]</scope>
    <source>
        <strain evidence="2">cv. Morex</strain>
    </source>
</reference>
<dbReference type="Proteomes" id="UP000011116">
    <property type="component" value="Chromosome 1H"/>
</dbReference>
<protein>
    <submittedName>
        <fullName evidence="2">Uncharacterized protein</fullName>
    </submittedName>
</protein>
<evidence type="ECO:0000313" key="3">
    <source>
        <dbReference type="Proteomes" id="UP000011116"/>
    </source>
</evidence>
<dbReference type="Gramene" id="HORVU.MOREX.r2.1HG0026940.1">
    <property type="protein sequence ID" value="HORVU.MOREX.r2.1HG0026940.1.CDS.1"/>
    <property type="gene ID" value="HORVU.MOREX.r2.1HG0026940"/>
</dbReference>
<feature type="compositionally biased region" description="Basic residues" evidence="1">
    <location>
        <begin position="214"/>
        <end position="225"/>
    </location>
</feature>
<keyword evidence="3" id="KW-1185">Reference proteome</keyword>
<reference evidence="3" key="1">
    <citation type="journal article" date="2012" name="Nature">
        <title>A physical, genetic and functional sequence assembly of the barley genome.</title>
        <authorList>
            <consortium name="The International Barley Genome Sequencing Consortium"/>
            <person name="Mayer K.F."/>
            <person name="Waugh R."/>
            <person name="Brown J.W."/>
            <person name="Schulman A."/>
            <person name="Langridge P."/>
            <person name="Platzer M."/>
            <person name="Fincher G.B."/>
            <person name="Muehlbauer G.J."/>
            <person name="Sato K."/>
            <person name="Close T.J."/>
            <person name="Wise R.P."/>
            <person name="Stein N."/>
        </authorList>
    </citation>
    <scope>NUCLEOTIDE SEQUENCE [LARGE SCALE GENOMIC DNA]</scope>
    <source>
        <strain evidence="3">cv. Morex</strain>
    </source>
</reference>
<dbReference type="AlphaFoldDB" id="A0A8I6X1L1"/>
<sequence length="238" mass="26609">MPGRIPCNETPVSEPGDFVVILADLSRQVFGIEEPPVYVVHEEPTSEAIRYFWASVHTYGGNPSLECPHHFTGRAATNEAQARQLAAREAIVQMRHPSPCMNSRLFFYYPSREDYGSLTRVANGDLEGDPTLVQVVRYLRAQEALVDLITSNLIMSRMPTARRTPTSYEATAASNNQHVFFGRHVGPLRFAPPAMTPAELHHSLDAFYSEAMPRARRPRRHRHRNPAAPLHGLVDSGA</sequence>
<proteinExistence type="predicted"/>
<reference evidence="2" key="3">
    <citation type="submission" date="2022-01" db="UniProtKB">
        <authorList>
            <consortium name="EnsemblPlants"/>
        </authorList>
    </citation>
    <scope>IDENTIFICATION</scope>
    <source>
        <strain evidence="2">subsp. vulgare</strain>
    </source>
</reference>
<evidence type="ECO:0000313" key="2">
    <source>
        <dbReference type="EnsemblPlants" id="HORVU.MOREX.r3.1HG0034570.1.CDS1"/>
    </source>
</evidence>